<evidence type="ECO:0000256" key="6">
    <source>
        <dbReference type="ARBA" id="ARBA00023136"/>
    </source>
</evidence>
<gene>
    <name evidence="8" type="ORF">NEMVEDRAFT_v1g126308</name>
</gene>
<evidence type="ECO:0000256" key="4">
    <source>
        <dbReference type="ARBA" id="ARBA00022989"/>
    </source>
</evidence>
<dbReference type="InterPro" id="IPR001807">
    <property type="entry name" value="ClC"/>
</dbReference>
<dbReference type="InterPro" id="IPR051280">
    <property type="entry name" value="Cl-channel/antiporter"/>
</dbReference>
<dbReference type="InterPro" id="IPR014743">
    <property type="entry name" value="Cl-channel_core"/>
</dbReference>
<name>A7SPQ1_NEMVE</name>
<sequence length="61" mass="6891">GVSRLTMSLTVIMMEITNDIQFLLPIMVGIMVAKWVGDFTTHPLYHALLELKCIPFLDSEP</sequence>
<evidence type="ECO:0000256" key="7">
    <source>
        <dbReference type="SAM" id="Phobius"/>
    </source>
</evidence>
<evidence type="ECO:0000313" key="9">
    <source>
        <dbReference type="Proteomes" id="UP000001593"/>
    </source>
</evidence>
<dbReference type="Proteomes" id="UP000001593">
    <property type="component" value="Unassembled WGS sequence"/>
</dbReference>
<feature type="transmembrane region" description="Helical" evidence="7">
    <location>
        <begin position="20"/>
        <end position="37"/>
    </location>
</feature>
<evidence type="ECO:0000256" key="2">
    <source>
        <dbReference type="ARBA" id="ARBA00022692"/>
    </source>
</evidence>
<keyword evidence="5" id="KW-0129">CBS domain</keyword>
<proteinExistence type="predicted"/>
<dbReference type="SUPFAM" id="SSF81340">
    <property type="entry name" value="Clc chloride channel"/>
    <property type="match status" value="1"/>
</dbReference>
<organism evidence="8 9">
    <name type="scientific">Nematostella vectensis</name>
    <name type="common">Starlet sea anemone</name>
    <dbReference type="NCBI Taxonomy" id="45351"/>
    <lineage>
        <taxon>Eukaryota</taxon>
        <taxon>Metazoa</taxon>
        <taxon>Cnidaria</taxon>
        <taxon>Anthozoa</taxon>
        <taxon>Hexacorallia</taxon>
        <taxon>Actiniaria</taxon>
        <taxon>Edwardsiidae</taxon>
        <taxon>Nematostella</taxon>
    </lineage>
</organism>
<dbReference type="Pfam" id="PF00654">
    <property type="entry name" value="Voltage_CLC"/>
    <property type="match status" value="1"/>
</dbReference>
<keyword evidence="3" id="KW-0677">Repeat</keyword>
<protein>
    <recommendedName>
        <fullName evidence="10">Chloride channel protein</fullName>
    </recommendedName>
</protein>
<reference evidence="8 9" key="1">
    <citation type="journal article" date="2007" name="Science">
        <title>Sea anemone genome reveals ancestral eumetazoan gene repertoire and genomic organization.</title>
        <authorList>
            <person name="Putnam N.H."/>
            <person name="Srivastava M."/>
            <person name="Hellsten U."/>
            <person name="Dirks B."/>
            <person name="Chapman J."/>
            <person name="Salamov A."/>
            <person name="Terry A."/>
            <person name="Shapiro H."/>
            <person name="Lindquist E."/>
            <person name="Kapitonov V.V."/>
            <person name="Jurka J."/>
            <person name="Genikhovich G."/>
            <person name="Grigoriev I.V."/>
            <person name="Lucas S.M."/>
            <person name="Steele R.E."/>
            <person name="Finnerty J.R."/>
            <person name="Technau U."/>
            <person name="Martindale M.Q."/>
            <person name="Rokhsar D.S."/>
        </authorList>
    </citation>
    <scope>NUCLEOTIDE SEQUENCE [LARGE SCALE GENOMIC DNA]</scope>
    <source>
        <strain evidence="9">CH2 X CH6</strain>
    </source>
</reference>
<keyword evidence="9" id="KW-1185">Reference proteome</keyword>
<keyword evidence="4 7" id="KW-1133">Transmembrane helix</keyword>
<dbReference type="GO" id="GO:0016020">
    <property type="term" value="C:membrane"/>
    <property type="evidence" value="ECO:0007669"/>
    <property type="project" value="UniProtKB-SubCell"/>
</dbReference>
<dbReference type="Gene3D" id="1.10.3080.10">
    <property type="entry name" value="Clc chloride channel"/>
    <property type="match status" value="1"/>
</dbReference>
<evidence type="ECO:0000313" key="8">
    <source>
        <dbReference type="EMBL" id="EDO34293.1"/>
    </source>
</evidence>
<comment type="subcellular location">
    <subcellularLocation>
        <location evidence="1">Membrane</location>
        <topology evidence="1">Multi-pass membrane protein</topology>
    </subcellularLocation>
</comment>
<evidence type="ECO:0000256" key="3">
    <source>
        <dbReference type="ARBA" id="ARBA00022737"/>
    </source>
</evidence>
<dbReference type="eggNOG" id="KOG0474">
    <property type="taxonomic scope" value="Eukaryota"/>
</dbReference>
<dbReference type="PRINTS" id="PR00762">
    <property type="entry name" value="CLCHANNEL"/>
</dbReference>
<accession>A7SPQ1</accession>
<keyword evidence="2 7" id="KW-0812">Transmembrane</keyword>
<dbReference type="PhylomeDB" id="A7SPQ1"/>
<evidence type="ECO:0000256" key="5">
    <source>
        <dbReference type="ARBA" id="ARBA00023122"/>
    </source>
</evidence>
<evidence type="ECO:0000256" key="1">
    <source>
        <dbReference type="ARBA" id="ARBA00004141"/>
    </source>
</evidence>
<feature type="non-terminal residue" evidence="8">
    <location>
        <position position="61"/>
    </location>
</feature>
<evidence type="ECO:0008006" key="10">
    <source>
        <dbReference type="Google" id="ProtNLM"/>
    </source>
</evidence>
<dbReference type="InParanoid" id="A7SPQ1"/>
<dbReference type="AlphaFoldDB" id="A7SPQ1"/>
<dbReference type="PANTHER" id="PTHR11689:SF89">
    <property type="entry name" value="CHLORIDE CHANNEL PROTEIN"/>
    <property type="match status" value="1"/>
</dbReference>
<dbReference type="HOGENOM" id="CLU_2929448_0_0_1"/>
<dbReference type="GO" id="GO:0015108">
    <property type="term" value="F:chloride transmembrane transporter activity"/>
    <property type="evidence" value="ECO:0007669"/>
    <property type="project" value="InterPro"/>
</dbReference>
<dbReference type="EMBL" id="DS469736">
    <property type="protein sequence ID" value="EDO34293.1"/>
    <property type="molecule type" value="Genomic_DNA"/>
</dbReference>
<keyword evidence="6 7" id="KW-0472">Membrane</keyword>
<feature type="non-terminal residue" evidence="8">
    <location>
        <position position="1"/>
    </location>
</feature>
<dbReference type="PANTHER" id="PTHR11689">
    <property type="entry name" value="CHLORIDE CHANNEL PROTEIN CLC FAMILY MEMBER"/>
    <property type="match status" value="1"/>
</dbReference>